<keyword evidence="7" id="KW-1185">Reference proteome</keyword>
<organism evidence="6 7">
    <name type="scientific">Paracoccus onubensis</name>
    <dbReference type="NCBI Taxonomy" id="1675788"/>
    <lineage>
        <taxon>Bacteria</taxon>
        <taxon>Pseudomonadati</taxon>
        <taxon>Pseudomonadota</taxon>
        <taxon>Alphaproteobacteria</taxon>
        <taxon>Rhodobacterales</taxon>
        <taxon>Paracoccaceae</taxon>
        <taxon>Paracoccus</taxon>
    </lineage>
</organism>
<evidence type="ECO:0000313" key="6">
    <source>
        <dbReference type="EMBL" id="RJE89297.1"/>
    </source>
</evidence>
<dbReference type="PANTHER" id="PTHR30126">
    <property type="entry name" value="HTH-TYPE TRANSCRIPTIONAL REGULATOR"/>
    <property type="match status" value="1"/>
</dbReference>
<dbReference type="AlphaFoldDB" id="A0A418T7Y0"/>
<dbReference type="Pfam" id="PF03466">
    <property type="entry name" value="LysR_substrate"/>
    <property type="match status" value="1"/>
</dbReference>
<sequence>MDINQLRTFVTVVREGSITRASEILYRSQPAISAHIKSMEDSLEVKLFERNSRGMSVTRSGSRLLVVAEKLLEQHQRFLEEASRVRGSLTGELRIGAARCSCRDTVRRLLTELYSRFPELEVKLDRGPSAGVLSGIRNGYLDAGFYVEPEEEQTDLTAIEITRCSVYLAGAPQYAERLRGGDLNVLQDVPCICPPDQSCYGRIADRFFAEHDFRPRRIIHVDDEAVTRKLIADGFGIGVIHAAAQPGNGISVLSEVRKSVRILCGYLAERANDPVVGVIRSILDGGEDALAPVRPKSKFGKLPSLVGGVR</sequence>
<dbReference type="CDD" id="cd05466">
    <property type="entry name" value="PBP2_LTTR_substrate"/>
    <property type="match status" value="1"/>
</dbReference>
<dbReference type="GO" id="GO:0000976">
    <property type="term" value="F:transcription cis-regulatory region binding"/>
    <property type="evidence" value="ECO:0007669"/>
    <property type="project" value="TreeGrafter"/>
</dbReference>
<dbReference type="FunFam" id="1.10.10.10:FF:000001">
    <property type="entry name" value="LysR family transcriptional regulator"/>
    <property type="match status" value="1"/>
</dbReference>
<comment type="caution">
    <text evidence="6">The sequence shown here is derived from an EMBL/GenBank/DDBJ whole genome shotgun (WGS) entry which is preliminary data.</text>
</comment>
<dbReference type="Pfam" id="PF00126">
    <property type="entry name" value="HTH_1"/>
    <property type="match status" value="1"/>
</dbReference>
<evidence type="ECO:0000256" key="2">
    <source>
        <dbReference type="ARBA" id="ARBA00023015"/>
    </source>
</evidence>
<dbReference type="Gene3D" id="1.10.10.10">
    <property type="entry name" value="Winged helix-like DNA-binding domain superfamily/Winged helix DNA-binding domain"/>
    <property type="match status" value="1"/>
</dbReference>
<dbReference type="Proteomes" id="UP000284202">
    <property type="component" value="Unassembled WGS sequence"/>
</dbReference>
<dbReference type="Gene3D" id="3.40.190.10">
    <property type="entry name" value="Periplasmic binding protein-like II"/>
    <property type="match status" value="2"/>
</dbReference>
<dbReference type="GO" id="GO:0003700">
    <property type="term" value="F:DNA-binding transcription factor activity"/>
    <property type="evidence" value="ECO:0007669"/>
    <property type="project" value="InterPro"/>
</dbReference>
<dbReference type="InterPro" id="IPR036388">
    <property type="entry name" value="WH-like_DNA-bd_sf"/>
</dbReference>
<dbReference type="SUPFAM" id="SSF53850">
    <property type="entry name" value="Periplasmic binding protein-like II"/>
    <property type="match status" value="1"/>
</dbReference>
<dbReference type="PRINTS" id="PR00039">
    <property type="entry name" value="HTHLYSR"/>
</dbReference>
<evidence type="ECO:0000256" key="4">
    <source>
        <dbReference type="ARBA" id="ARBA00023163"/>
    </source>
</evidence>
<dbReference type="PANTHER" id="PTHR30126:SF40">
    <property type="entry name" value="HTH-TYPE TRANSCRIPTIONAL REGULATOR GLTR"/>
    <property type="match status" value="1"/>
</dbReference>
<keyword evidence="4" id="KW-0804">Transcription</keyword>
<keyword evidence="2" id="KW-0805">Transcription regulation</keyword>
<reference evidence="7" key="1">
    <citation type="submission" date="2018-09" db="EMBL/GenBank/DDBJ databases">
        <title>Acidovorax cavernicola nov. sp. isolated from Gruta de las Maravillas (Aracena, Spain).</title>
        <authorList>
            <person name="Jurado V."/>
            <person name="Gutierrez-Patricio S."/>
            <person name="Gonzalez-Pimentel J.L."/>
            <person name="Miller A.Z."/>
            <person name="Laiz L."/>
            <person name="Saiz-Jimenez C."/>
        </authorList>
    </citation>
    <scope>NUCLEOTIDE SEQUENCE [LARGE SCALE GENOMIC DNA]</scope>
    <source>
        <strain evidence="7">1011MAR3C25</strain>
    </source>
</reference>
<keyword evidence="3" id="KW-0238">DNA-binding</keyword>
<name>A0A418T7Y0_9RHOB</name>
<evidence type="ECO:0000313" key="7">
    <source>
        <dbReference type="Proteomes" id="UP000284202"/>
    </source>
</evidence>
<evidence type="ECO:0000259" key="5">
    <source>
        <dbReference type="PROSITE" id="PS50931"/>
    </source>
</evidence>
<evidence type="ECO:0000256" key="1">
    <source>
        <dbReference type="ARBA" id="ARBA00009437"/>
    </source>
</evidence>
<dbReference type="EMBL" id="QZCG01000001">
    <property type="protein sequence ID" value="RJE89297.1"/>
    <property type="molecule type" value="Genomic_DNA"/>
</dbReference>
<dbReference type="PROSITE" id="PS50931">
    <property type="entry name" value="HTH_LYSR"/>
    <property type="match status" value="1"/>
</dbReference>
<accession>A0A418T7Y0</accession>
<dbReference type="OrthoDB" id="9814165at2"/>
<dbReference type="SUPFAM" id="SSF46785">
    <property type="entry name" value="Winged helix' DNA-binding domain"/>
    <property type="match status" value="1"/>
</dbReference>
<protein>
    <submittedName>
        <fullName evidence="6">LysR family transcriptional regulator</fullName>
    </submittedName>
</protein>
<comment type="similarity">
    <text evidence="1">Belongs to the LysR transcriptional regulatory family.</text>
</comment>
<dbReference type="RefSeq" id="WP_119745612.1">
    <property type="nucleotide sequence ID" value="NZ_QZCG01000001.1"/>
</dbReference>
<dbReference type="InterPro" id="IPR005119">
    <property type="entry name" value="LysR_subst-bd"/>
</dbReference>
<proteinExistence type="inferred from homology"/>
<feature type="domain" description="HTH lysR-type" evidence="5">
    <location>
        <begin position="1"/>
        <end position="58"/>
    </location>
</feature>
<gene>
    <name evidence="6" type="ORF">D3P04_01260</name>
</gene>
<dbReference type="InterPro" id="IPR036390">
    <property type="entry name" value="WH_DNA-bd_sf"/>
</dbReference>
<dbReference type="InterPro" id="IPR000847">
    <property type="entry name" value="LysR_HTH_N"/>
</dbReference>
<evidence type="ECO:0000256" key="3">
    <source>
        <dbReference type="ARBA" id="ARBA00023125"/>
    </source>
</evidence>